<gene>
    <name evidence="2" type="ORF">G210_0191</name>
</gene>
<dbReference type="Gene3D" id="3.20.20.140">
    <property type="entry name" value="Metal-dependent hydrolases"/>
    <property type="match status" value="1"/>
</dbReference>
<dbReference type="InterPro" id="IPR053044">
    <property type="entry name" value="Metallo-hydrolase/TatD-type"/>
</dbReference>
<dbReference type="GO" id="GO:0046872">
    <property type="term" value="F:metal ion binding"/>
    <property type="evidence" value="ECO:0007669"/>
    <property type="project" value="UniProtKB-KW"/>
</dbReference>
<protein>
    <submittedName>
        <fullName evidence="2">Uncharacterized protein</fullName>
    </submittedName>
</protein>
<dbReference type="HOGENOM" id="CLU_031506_3_1_1"/>
<dbReference type="EMBL" id="AOGT01000807">
    <property type="protein sequence ID" value="EMG49119.1"/>
    <property type="molecule type" value="Genomic_DNA"/>
</dbReference>
<evidence type="ECO:0000313" key="3">
    <source>
        <dbReference type="Proteomes" id="UP000011777"/>
    </source>
</evidence>
<dbReference type="eggNOG" id="KOG3020">
    <property type="taxonomic scope" value="Eukaryota"/>
</dbReference>
<evidence type="ECO:0000313" key="2">
    <source>
        <dbReference type="EMBL" id="EMG49119.1"/>
    </source>
</evidence>
<name>M3K326_CANMX</name>
<comment type="caution">
    <text evidence="2">The sequence shown here is derived from an EMBL/GenBank/DDBJ whole genome shotgun (WGS) entry which is preliminary data.</text>
</comment>
<feature type="binding site" evidence="1">
    <location>
        <position position="199"/>
    </location>
    <ligand>
        <name>a divalent metal cation</name>
        <dbReference type="ChEBI" id="CHEBI:60240"/>
        <label>2</label>
    </ligand>
</feature>
<feature type="binding site" evidence="1">
    <location>
        <position position="140"/>
    </location>
    <ligand>
        <name>a divalent metal cation</name>
        <dbReference type="ChEBI" id="CHEBI:60240"/>
        <label>1</label>
    </ligand>
</feature>
<dbReference type="Proteomes" id="UP000011777">
    <property type="component" value="Unassembled WGS sequence"/>
</dbReference>
<dbReference type="InterPro" id="IPR032466">
    <property type="entry name" value="Metal_Hydrolase"/>
</dbReference>
<dbReference type="SUPFAM" id="SSF51556">
    <property type="entry name" value="Metallo-dependent hydrolases"/>
    <property type="match status" value="1"/>
</dbReference>
<proteinExistence type="predicted"/>
<keyword evidence="1" id="KW-0479">Metal-binding</keyword>
<dbReference type="GO" id="GO:0016788">
    <property type="term" value="F:hydrolase activity, acting on ester bonds"/>
    <property type="evidence" value="ECO:0007669"/>
    <property type="project" value="InterPro"/>
</dbReference>
<dbReference type="PIRSF" id="PIRSF005902">
    <property type="entry name" value="DNase_TatD"/>
    <property type="match status" value="1"/>
</dbReference>
<dbReference type="PANTHER" id="PTHR47345">
    <property type="entry name" value="CUT9-INTERACTING PROTEIN SCN1"/>
    <property type="match status" value="1"/>
</dbReference>
<feature type="binding site" evidence="1">
    <location>
        <position position="276"/>
    </location>
    <ligand>
        <name>a divalent metal cation</name>
        <dbReference type="ChEBI" id="CHEBI:60240"/>
        <label>1</label>
    </ligand>
</feature>
<feature type="binding site" evidence="1">
    <location>
        <position position="222"/>
    </location>
    <ligand>
        <name>a divalent metal cation</name>
        <dbReference type="ChEBI" id="CHEBI:60240"/>
        <label>2</label>
    </ligand>
</feature>
<dbReference type="PANTHER" id="PTHR47345:SF1">
    <property type="entry name" value="CUT9-INTERACTING PROTEIN SCN1"/>
    <property type="match status" value="1"/>
</dbReference>
<accession>M3K326</accession>
<dbReference type="Pfam" id="PF01026">
    <property type="entry name" value="TatD_DNase"/>
    <property type="match status" value="1"/>
</dbReference>
<dbReference type="AlphaFoldDB" id="M3K326"/>
<keyword evidence="3" id="KW-1185">Reference proteome</keyword>
<dbReference type="OMA" id="VPCFGWH"/>
<organism evidence="2 3">
    <name type="scientific">Candida maltosa (strain Xu316)</name>
    <name type="common">Yeast</name>
    <dbReference type="NCBI Taxonomy" id="1245528"/>
    <lineage>
        <taxon>Eukaryota</taxon>
        <taxon>Fungi</taxon>
        <taxon>Dikarya</taxon>
        <taxon>Ascomycota</taxon>
        <taxon>Saccharomycotina</taxon>
        <taxon>Pichiomycetes</taxon>
        <taxon>Debaryomycetaceae</taxon>
        <taxon>Candida/Lodderomyces clade</taxon>
        <taxon>Candida</taxon>
    </lineage>
</organism>
<evidence type="ECO:0000256" key="1">
    <source>
        <dbReference type="PIRSR" id="PIRSR005902-1"/>
    </source>
</evidence>
<reference evidence="2 3" key="1">
    <citation type="submission" date="2013-02" db="EMBL/GenBank/DDBJ databases">
        <title>Genome sequence of Candida maltosa Xu316, a potential industrial strain for xylitol and ethanol production.</title>
        <authorList>
            <person name="Yu J."/>
            <person name="Wang Q."/>
            <person name="Geng X."/>
            <person name="Bao W."/>
            <person name="He P."/>
            <person name="Cai J."/>
        </authorList>
    </citation>
    <scope>NUCLEOTIDE SEQUENCE [LARGE SCALE GENOMIC DNA]</scope>
    <source>
        <strain evidence="3">Xu316</strain>
    </source>
</reference>
<dbReference type="InterPro" id="IPR001130">
    <property type="entry name" value="TatD-like"/>
</dbReference>
<sequence>MNINLSDSHCHFHPECTLQQTEQFAEILNSQLDTFPDKYFHLMTTQHLDLEFMDVLLTKLEKPKIIVPYFGIHPWFSHLFYIGNEEENLSKQEHYRNVLNPEPSEELLKMLPDPISVSHHKQRILEIIHKHNLKFFGIGEIGLDKLFRVPGNGYYGNLNFPLPQDQKLSPCRVKINHQLEIFKIFLDMASDLQKQVSLHCVKAHGMLFDNVKVYKDLTVILHSYTGSIQQAEVWLKTIPHHKLFFSLSNWINGEKSGALEDLVVTIPPRQILTESDIYVDRLFVEGKQEEYFGHLNGIYDKLYDFILIDSLQIHKNMLNSIGEENK</sequence>
<dbReference type="OrthoDB" id="413993at2759"/>